<gene>
    <name evidence="2" type="ORF">DFQ01_101397</name>
</gene>
<sequence length="159" mass="17888">MEQVKDAMLVTKEAFVAVGLKWVGTFAGAAAGEIRAMHTEFINRVHEVKHVINPDKLLGLSHHINGEDGFTHYGVVEVSHVEDIPEGMITIELPTLTYAKCEHRKGQTINASYSNIFSWIERNGYKLHVGDVTHFEIMPMDQDPYTSEPEFDILIPVEV</sequence>
<dbReference type="Gene3D" id="3.20.80.10">
    <property type="entry name" value="Regulatory factor, effector binding domain"/>
    <property type="match status" value="1"/>
</dbReference>
<evidence type="ECO:0000313" key="2">
    <source>
        <dbReference type="EMBL" id="PWW08671.1"/>
    </source>
</evidence>
<feature type="domain" description="AraC effector-binding" evidence="1">
    <location>
        <begin position="5"/>
        <end position="158"/>
    </location>
</feature>
<dbReference type="SUPFAM" id="SSF55136">
    <property type="entry name" value="Probable bacterial effector-binding domain"/>
    <property type="match status" value="1"/>
</dbReference>
<organism evidence="2 3">
    <name type="scientific">Paenibacillus cellulosilyticus</name>
    <dbReference type="NCBI Taxonomy" id="375489"/>
    <lineage>
        <taxon>Bacteria</taxon>
        <taxon>Bacillati</taxon>
        <taxon>Bacillota</taxon>
        <taxon>Bacilli</taxon>
        <taxon>Bacillales</taxon>
        <taxon>Paenibacillaceae</taxon>
        <taxon>Paenibacillus</taxon>
    </lineage>
</organism>
<protein>
    <submittedName>
        <fullName evidence="2">Putative transcriptional regulator YdeE</fullName>
    </submittedName>
</protein>
<dbReference type="Proteomes" id="UP000246635">
    <property type="component" value="Unassembled WGS sequence"/>
</dbReference>
<dbReference type="InterPro" id="IPR011256">
    <property type="entry name" value="Reg_factor_effector_dom_sf"/>
</dbReference>
<dbReference type="EMBL" id="QGTQ01000001">
    <property type="protein sequence ID" value="PWW08671.1"/>
    <property type="molecule type" value="Genomic_DNA"/>
</dbReference>
<dbReference type="AlphaFoldDB" id="A0A2V2Z983"/>
<evidence type="ECO:0000313" key="3">
    <source>
        <dbReference type="Proteomes" id="UP000246635"/>
    </source>
</evidence>
<name>A0A2V2Z983_9BACL</name>
<evidence type="ECO:0000259" key="1">
    <source>
        <dbReference type="SMART" id="SM00871"/>
    </source>
</evidence>
<dbReference type="InterPro" id="IPR029441">
    <property type="entry name" value="Cass2"/>
</dbReference>
<dbReference type="InterPro" id="IPR010499">
    <property type="entry name" value="AraC_E-bd"/>
</dbReference>
<comment type="caution">
    <text evidence="2">The sequence shown here is derived from an EMBL/GenBank/DDBJ whole genome shotgun (WGS) entry which is preliminary data.</text>
</comment>
<dbReference type="Pfam" id="PF14526">
    <property type="entry name" value="Cass2"/>
    <property type="match status" value="1"/>
</dbReference>
<proteinExistence type="predicted"/>
<dbReference type="OrthoDB" id="2364201at2"/>
<dbReference type="RefSeq" id="WP_110042185.1">
    <property type="nucleotide sequence ID" value="NZ_CP054613.1"/>
</dbReference>
<accession>A0A2V2Z983</accession>
<reference evidence="2 3" key="1">
    <citation type="submission" date="2018-05" db="EMBL/GenBank/DDBJ databases">
        <title>Genomic Encyclopedia of Type Strains, Phase III (KMG-III): the genomes of soil and plant-associated and newly described type strains.</title>
        <authorList>
            <person name="Whitman W."/>
        </authorList>
    </citation>
    <scope>NUCLEOTIDE SEQUENCE [LARGE SCALE GENOMIC DNA]</scope>
    <source>
        <strain evidence="2 3">CECT 5696</strain>
    </source>
</reference>
<dbReference type="SMART" id="SM00871">
    <property type="entry name" value="AraC_E_bind"/>
    <property type="match status" value="1"/>
</dbReference>
<keyword evidence="3" id="KW-1185">Reference proteome</keyword>